<gene>
    <name evidence="1" type="ORF">CC80DRAFT_596956</name>
</gene>
<protein>
    <submittedName>
        <fullName evidence="1">Uncharacterized protein</fullName>
    </submittedName>
</protein>
<sequence length="246" mass="26567">MAPNKGSRSKNPTATKDVTLLHAQSLHSITIAYLDSTPTILNKVRAAIGAAPTDTLIFHRHSQAGPRIPPTYSAFKELVYVERAPDTVGPRKFAMLGDIASRWNVRGFEDILPEEMLPRQEPTSVAKAGFADAAKRKQPMEWSLGFVTVLHQLAALTLGNRAMAIGLLRKEADERMYGAVGSQNGMVSEVTTNDVKRAVAARQMEVAGEGFGNAVFAGGLEEAFGEIEEEVKQDEMVGDLAMMGLG</sequence>
<dbReference type="AlphaFoldDB" id="A0A6A5THI4"/>
<evidence type="ECO:0000313" key="1">
    <source>
        <dbReference type="EMBL" id="KAF1952061.1"/>
    </source>
</evidence>
<reference evidence="1" key="1">
    <citation type="journal article" date="2020" name="Stud. Mycol.">
        <title>101 Dothideomycetes genomes: a test case for predicting lifestyles and emergence of pathogens.</title>
        <authorList>
            <person name="Haridas S."/>
            <person name="Albert R."/>
            <person name="Binder M."/>
            <person name="Bloem J."/>
            <person name="Labutti K."/>
            <person name="Salamov A."/>
            <person name="Andreopoulos B."/>
            <person name="Baker S."/>
            <person name="Barry K."/>
            <person name="Bills G."/>
            <person name="Bluhm B."/>
            <person name="Cannon C."/>
            <person name="Castanera R."/>
            <person name="Culley D."/>
            <person name="Daum C."/>
            <person name="Ezra D."/>
            <person name="Gonzalez J."/>
            <person name="Henrissat B."/>
            <person name="Kuo A."/>
            <person name="Liang C."/>
            <person name="Lipzen A."/>
            <person name="Lutzoni F."/>
            <person name="Magnuson J."/>
            <person name="Mondo S."/>
            <person name="Nolan M."/>
            <person name="Ohm R."/>
            <person name="Pangilinan J."/>
            <person name="Park H.-J."/>
            <person name="Ramirez L."/>
            <person name="Alfaro M."/>
            <person name="Sun H."/>
            <person name="Tritt A."/>
            <person name="Yoshinaga Y."/>
            <person name="Zwiers L.-H."/>
            <person name="Turgeon B."/>
            <person name="Goodwin S."/>
            <person name="Spatafora J."/>
            <person name="Crous P."/>
            <person name="Grigoriev I."/>
        </authorList>
    </citation>
    <scope>NUCLEOTIDE SEQUENCE</scope>
    <source>
        <strain evidence="1">CBS 675.92</strain>
    </source>
</reference>
<dbReference type="EMBL" id="ML977013">
    <property type="protein sequence ID" value="KAF1952061.1"/>
    <property type="molecule type" value="Genomic_DNA"/>
</dbReference>
<organism evidence="1 2">
    <name type="scientific">Byssothecium circinans</name>
    <dbReference type="NCBI Taxonomy" id="147558"/>
    <lineage>
        <taxon>Eukaryota</taxon>
        <taxon>Fungi</taxon>
        <taxon>Dikarya</taxon>
        <taxon>Ascomycota</taxon>
        <taxon>Pezizomycotina</taxon>
        <taxon>Dothideomycetes</taxon>
        <taxon>Pleosporomycetidae</taxon>
        <taxon>Pleosporales</taxon>
        <taxon>Massarineae</taxon>
        <taxon>Massarinaceae</taxon>
        <taxon>Byssothecium</taxon>
    </lineage>
</organism>
<proteinExistence type="predicted"/>
<keyword evidence="2" id="KW-1185">Reference proteome</keyword>
<dbReference type="Proteomes" id="UP000800035">
    <property type="component" value="Unassembled WGS sequence"/>
</dbReference>
<evidence type="ECO:0000313" key="2">
    <source>
        <dbReference type="Proteomes" id="UP000800035"/>
    </source>
</evidence>
<name>A0A6A5THI4_9PLEO</name>
<accession>A0A6A5THI4</accession>